<dbReference type="AlphaFoldDB" id="A0A0R1P6S8"/>
<comment type="caution">
    <text evidence="2">The sequence shown here is derived from an EMBL/GenBank/DDBJ whole genome shotgun (WGS) entry which is preliminary data.</text>
</comment>
<evidence type="ECO:0000313" key="2">
    <source>
        <dbReference type="EMBL" id="KRL27849.1"/>
    </source>
</evidence>
<evidence type="ECO:0000313" key="3">
    <source>
        <dbReference type="Proteomes" id="UP000051445"/>
    </source>
</evidence>
<dbReference type="Proteomes" id="UP000051445">
    <property type="component" value="Unassembled WGS sequence"/>
</dbReference>
<dbReference type="OrthoDB" id="2135943at2"/>
<dbReference type="STRING" id="1423746.FD27_GL000591"/>
<organism evidence="2 3">
    <name type="scientific">Limosilactobacillus frumenti DSM 13145</name>
    <dbReference type="NCBI Taxonomy" id="1423746"/>
    <lineage>
        <taxon>Bacteria</taxon>
        <taxon>Bacillati</taxon>
        <taxon>Bacillota</taxon>
        <taxon>Bacilli</taxon>
        <taxon>Lactobacillales</taxon>
        <taxon>Lactobacillaceae</taxon>
        <taxon>Limosilactobacillus</taxon>
    </lineage>
</organism>
<gene>
    <name evidence="2" type="ORF">FD27_GL000591</name>
</gene>
<sequence length="280" mass="32104">MNFKRIQWIFFFAFLLFDVIIAGSLLVENRFIIANNIGDNSEVIMKEMRNDSITFNKLSSRVHTGFYISGKRSASDGQLDSATSRLRNQDQHFNGYTLSSEFDRSIRVDPQAPEERLNQLIKNSHQVAFGSHYRYNPALSKGQTVVYSQVIEGRPLMNGDGQIKFHMNNSGEVTGYNQTYLEDATVLRPDTPLISQKKAVTWLYKHNQIPNNSRIRWCQLGYSRLMTTNTDNKNVYIPTWTVQMKTKNSGEVEQIAINAFNSTILKNNQQTSINTDSLNR</sequence>
<accession>A0A0R1P6S8</accession>
<proteinExistence type="predicted"/>
<evidence type="ECO:0000259" key="1">
    <source>
        <dbReference type="Pfam" id="PF09648"/>
    </source>
</evidence>
<dbReference type="GO" id="GO:0016020">
    <property type="term" value="C:membrane"/>
    <property type="evidence" value="ECO:0007669"/>
    <property type="project" value="InterPro"/>
</dbReference>
<dbReference type="RefSeq" id="WP_057749926.1">
    <property type="nucleotide sequence ID" value="NZ_AZER01000014.1"/>
</dbReference>
<keyword evidence="3" id="KW-1185">Reference proteome</keyword>
<name>A0A0R1P6S8_9LACO</name>
<dbReference type="InterPro" id="IPR018604">
    <property type="entry name" value="YycI-like"/>
</dbReference>
<dbReference type="Gene3D" id="2.40.128.690">
    <property type="entry name" value="YycH protein, domain 3-like"/>
    <property type="match status" value="1"/>
</dbReference>
<feature type="domain" description="Regulatory protein YycH-like" evidence="1">
    <location>
        <begin position="36"/>
        <end position="260"/>
    </location>
</feature>
<dbReference type="PATRIC" id="fig|1423746.3.peg.601"/>
<dbReference type="EMBL" id="AZER01000014">
    <property type="protein sequence ID" value="KRL27849.1"/>
    <property type="molecule type" value="Genomic_DNA"/>
</dbReference>
<reference evidence="2 3" key="1">
    <citation type="journal article" date="2015" name="Genome Announc.">
        <title>Expanding the biotechnology potential of lactobacilli through comparative genomics of 213 strains and associated genera.</title>
        <authorList>
            <person name="Sun Z."/>
            <person name="Harris H.M."/>
            <person name="McCann A."/>
            <person name="Guo C."/>
            <person name="Argimon S."/>
            <person name="Zhang W."/>
            <person name="Yang X."/>
            <person name="Jeffery I.B."/>
            <person name="Cooney J.C."/>
            <person name="Kagawa T.F."/>
            <person name="Liu W."/>
            <person name="Song Y."/>
            <person name="Salvetti E."/>
            <person name="Wrobel A."/>
            <person name="Rasinkangas P."/>
            <person name="Parkhill J."/>
            <person name="Rea M.C."/>
            <person name="O'Sullivan O."/>
            <person name="Ritari J."/>
            <person name="Douillard F.P."/>
            <person name="Paul Ross R."/>
            <person name="Yang R."/>
            <person name="Briner A.E."/>
            <person name="Felis G.E."/>
            <person name="de Vos W.M."/>
            <person name="Barrangou R."/>
            <person name="Klaenhammer T.R."/>
            <person name="Caufield P.W."/>
            <person name="Cui Y."/>
            <person name="Zhang H."/>
            <person name="O'Toole P.W."/>
        </authorList>
    </citation>
    <scope>NUCLEOTIDE SEQUENCE [LARGE SCALE GENOMIC DNA]</scope>
    <source>
        <strain evidence="2 3">DSM 13145</strain>
    </source>
</reference>
<protein>
    <recommendedName>
        <fullName evidence="1">Regulatory protein YycH-like domain-containing protein</fullName>
    </recommendedName>
</protein>
<dbReference type="Pfam" id="PF09648">
    <property type="entry name" value="YycI"/>
    <property type="match status" value="1"/>
</dbReference>